<dbReference type="Proteomes" id="UP001162480">
    <property type="component" value="Chromosome 8"/>
</dbReference>
<keyword evidence="3" id="KW-1185">Reference proteome</keyword>
<dbReference type="AlphaFoldDB" id="A0AA36F5G7"/>
<evidence type="ECO:0000256" key="1">
    <source>
        <dbReference type="SAM" id="MobiDB-lite"/>
    </source>
</evidence>
<evidence type="ECO:0000313" key="2">
    <source>
        <dbReference type="EMBL" id="CAI9726471.1"/>
    </source>
</evidence>
<proteinExistence type="predicted"/>
<protein>
    <submittedName>
        <fullName evidence="2">---NA</fullName>
    </submittedName>
</protein>
<dbReference type="EMBL" id="OX597821">
    <property type="protein sequence ID" value="CAI9726471.1"/>
    <property type="molecule type" value="Genomic_DNA"/>
</dbReference>
<feature type="compositionally biased region" description="Low complexity" evidence="1">
    <location>
        <begin position="55"/>
        <end position="67"/>
    </location>
</feature>
<organism evidence="2 3">
    <name type="scientific">Octopus vulgaris</name>
    <name type="common">Common octopus</name>
    <dbReference type="NCBI Taxonomy" id="6645"/>
    <lineage>
        <taxon>Eukaryota</taxon>
        <taxon>Metazoa</taxon>
        <taxon>Spiralia</taxon>
        <taxon>Lophotrochozoa</taxon>
        <taxon>Mollusca</taxon>
        <taxon>Cephalopoda</taxon>
        <taxon>Coleoidea</taxon>
        <taxon>Octopodiformes</taxon>
        <taxon>Octopoda</taxon>
        <taxon>Incirrata</taxon>
        <taxon>Octopodidae</taxon>
        <taxon>Octopus</taxon>
    </lineage>
</organism>
<name>A0AA36F5G7_OCTVU</name>
<feature type="region of interest" description="Disordered" evidence="1">
    <location>
        <begin position="48"/>
        <end position="73"/>
    </location>
</feature>
<dbReference type="GO" id="GO:0006508">
    <property type="term" value="P:proteolysis"/>
    <property type="evidence" value="ECO:0007669"/>
    <property type="project" value="InterPro"/>
</dbReference>
<evidence type="ECO:0000313" key="3">
    <source>
        <dbReference type="Proteomes" id="UP001162480"/>
    </source>
</evidence>
<dbReference type="GO" id="GO:0004222">
    <property type="term" value="F:metalloendopeptidase activity"/>
    <property type="evidence" value="ECO:0007669"/>
    <property type="project" value="InterPro"/>
</dbReference>
<dbReference type="SUPFAM" id="SSF55486">
    <property type="entry name" value="Metalloproteases ('zincins'), catalytic domain"/>
    <property type="match status" value="1"/>
</dbReference>
<dbReference type="PROSITE" id="PS51885">
    <property type="entry name" value="NEPRILYSIN"/>
    <property type="match status" value="1"/>
</dbReference>
<dbReference type="InterPro" id="IPR000718">
    <property type="entry name" value="Peptidase_M13"/>
</dbReference>
<gene>
    <name evidence="2" type="ORF">OCTVUL_1B004350</name>
</gene>
<accession>A0AA36F5G7</accession>
<dbReference type="InterPro" id="IPR024079">
    <property type="entry name" value="MetalloPept_cat_dom_sf"/>
</dbReference>
<dbReference type="Gene3D" id="3.40.390.10">
    <property type="entry name" value="Collagenase (Catalytic Domain)"/>
    <property type="match status" value="1"/>
</dbReference>
<reference evidence="2" key="1">
    <citation type="submission" date="2023-08" db="EMBL/GenBank/DDBJ databases">
        <authorList>
            <person name="Alioto T."/>
            <person name="Alioto T."/>
            <person name="Gomez Garrido J."/>
        </authorList>
    </citation>
    <scope>NUCLEOTIDE SEQUENCE</scope>
</reference>
<sequence>MESYVRSVKKLVTSGQKIRRLQMAQNNLTHNQDRSLNSCQMAVKGFKQDEDDADSSNVSSRSNNNSNHEFEGSVQVPLRNYDEFAESFDCSKGTYMNPGHKIKIWTINHRLLTITPDDMEGKQQNITITKSVYSKIIHVDMEGKQQNITITKSVYSKIIHVDMEENSKNTRRIV</sequence>